<gene>
    <name evidence="3" type="ORF">FHW12_000560</name>
</gene>
<dbReference type="InterPro" id="IPR013154">
    <property type="entry name" value="ADH-like_N"/>
</dbReference>
<keyword evidence="4" id="KW-1185">Reference proteome</keyword>
<sequence>MKAIIRSEYGGPEMLRMAELPRPMPGDDEILVRVRAASVNAMDWRLLRGTPFPARLAAGGLRRPARTKLGHDFAGDVEAVGSNVTAFEAGDAVFGSGAGAFAEYVCARATQVAPKPGNATYAQAASVPVAAITALQALRDAGHAKSGQRVLLDGAAGGVGTFAIQIARTLGTTVTAVCSGTNAAQAAALGADRVIDYTREDFLHDDVRYDLVVGVNAHRSIFDYRCVLGPAGIYVLVGGGGPQLLQAFLLAKPLSLGRQRFRLHMARSNHDDLALLGRFLADRTIVPAIECHYGFDDVARAIAHVERGHARGKVVIDIA</sequence>
<dbReference type="InterPro" id="IPR002364">
    <property type="entry name" value="Quin_OxRdtase/zeta-crystal_CS"/>
</dbReference>
<name>A0A839EXD8_9GAMM</name>
<dbReference type="PANTHER" id="PTHR11695">
    <property type="entry name" value="ALCOHOL DEHYDROGENASE RELATED"/>
    <property type="match status" value="1"/>
</dbReference>
<feature type="domain" description="Enoyl reductase (ER)" evidence="2">
    <location>
        <begin position="10"/>
        <end position="316"/>
    </location>
</feature>
<evidence type="ECO:0000259" key="2">
    <source>
        <dbReference type="SMART" id="SM00829"/>
    </source>
</evidence>
<protein>
    <submittedName>
        <fullName evidence="3">NADPH:quinone reductase-like Zn-dependent oxidoreductase</fullName>
    </submittedName>
</protein>
<dbReference type="CDD" id="cd08267">
    <property type="entry name" value="MDR1"/>
    <property type="match status" value="1"/>
</dbReference>
<dbReference type="AlphaFoldDB" id="A0A839EXD8"/>
<evidence type="ECO:0000313" key="4">
    <source>
        <dbReference type="Proteomes" id="UP000550401"/>
    </source>
</evidence>
<dbReference type="PROSITE" id="PS01162">
    <property type="entry name" value="QOR_ZETA_CRYSTAL"/>
    <property type="match status" value="1"/>
</dbReference>
<dbReference type="Gene3D" id="3.90.180.10">
    <property type="entry name" value="Medium-chain alcohol dehydrogenases, catalytic domain"/>
    <property type="match status" value="1"/>
</dbReference>
<dbReference type="EMBL" id="JACGXL010000001">
    <property type="protein sequence ID" value="MBA8886369.1"/>
    <property type="molecule type" value="Genomic_DNA"/>
</dbReference>
<dbReference type="Pfam" id="PF08240">
    <property type="entry name" value="ADH_N"/>
    <property type="match status" value="1"/>
</dbReference>
<dbReference type="Gene3D" id="3.40.50.720">
    <property type="entry name" value="NAD(P)-binding Rossmann-like Domain"/>
    <property type="match status" value="1"/>
</dbReference>
<dbReference type="InterPro" id="IPR020843">
    <property type="entry name" value="ER"/>
</dbReference>
<dbReference type="InterPro" id="IPR011032">
    <property type="entry name" value="GroES-like_sf"/>
</dbReference>
<reference evidence="3 4" key="1">
    <citation type="submission" date="2020-07" db="EMBL/GenBank/DDBJ databases">
        <title>Genomic Encyclopedia of Type Strains, Phase IV (KMG-V): Genome sequencing to study the core and pangenomes of soil and plant-associated prokaryotes.</title>
        <authorList>
            <person name="Whitman W."/>
        </authorList>
    </citation>
    <scope>NUCLEOTIDE SEQUENCE [LARGE SCALE GENOMIC DNA]</scope>
    <source>
        <strain evidence="3 4">RH2WT43</strain>
    </source>
</reference>
<dbReference type="GO" id="GO:0008270">
    <property type="term" value="F:zinc ion binding"/>
    <property type="evidence" value="ECO:0007669"/>
    <property type="project" value="InterPro"/>
</dbReference>
<dbReference type="SMART" id="SM00829">
    <property type="entry name" value="PKS_ER"/>
    <property type="match status" value="1"/>
</dbReference>
<keyword evidence="1" id="KW-0560">Oxidoreductase</keyword>
<dbReference type="InterPro" id="IPR050700">
    <property type="entry name" value="YIM1/Zinc_Alcohol_DH_Fams"/>
</dbReference>
<proteinExistence type="predicted"/>
<dbReference type="SUPFAM" id="SSF51735">
    <property type="entry name" value="NAD(P)-binding Rossmann-fold domains"/>
    <property type="match status" value="1"/>
</dbReference>
<comment type="caution">
    <text evidence="3">The sequence shown here is derived from an EMBL/GenBank/DDBJ whole genome shotgun (WGS) entry which is preliminary data.</text>
</comment>
<evidence type="ECO:0000256" key="1">
    <source>
        <dbReference type="ARBA" id="ARBA00023002"/>
    </source>
</evidence>
<dbReference type="Pfam" id="PF13602">
    <property type="entry name" value="ADH_zinc_N_2"/>
    <property type="match status" value="1"/>
</dbReference>
<dbReference type="PANTHER" id="PTHR11695:SF294">
    <property type="entry name" value="RETICULON-4-INTERACTING PROTEIN 1, MITOCHONDRIAL"/>
    <property type="match status" value="1"/>
</dbReference>
<organism evidence="3 4">
    <name type="scientific">Dokdonella fugitiva</name>
    <dbReference type="NCBI Taxonomy" id="328517"/>
    <lineage>
        <taxon>Bacteria</taxon>
        <taxon>Pseudomonadati</taxon>
        <taxon>Pseudomonadota</taxon>
        <taxon>Gammaproteobacteria</taxon>
        <taxon>Lysobacterales</taxon>
        <taxon>Rhodanobacteraceae</taxon>
        <taxon>Dokdonella</taxon>
    </lineage>
</organism>
<evidence type="ECO:0000313" key="3">
    <source>
        <dbReference type="EMBL" id="MBA8886369.1"/>
    </source>
</evidence>
<dbReference type="SUPFAM" id="SSF50129">
    <property type="entry name" value="GroES-like"/>
    <property type="match status" value="1"/>
</dbReference>
<accession>A0A839EXD8</accession>
<dbReference type="InterPro" id="IPR036291">
    <property type="entry name" value="NAD(P)-bd_dom_sf"/>
</dbReference>
<dbReference type="RefSeq" id="WP_182529456.1">
    <property type="nucleotide sequence ID" value="NZ_JACGXL010000001.1"/>
</dbReference>
<dbReference type="GO" id="GO:0016491">
    <property type="term" value="F:oxidoreductase activity"/>
    <property type="evidence" value="ECO:0007669"/>
    <property type="project" value="UniProtKB-KW"/>
</dbReference>
<dbReference type="Proteomes" id="UP000550401">
    <property type="component" value="Unassembled WGS sequence"/>
</dbReference>